<accession>A0A8B6BPV1</accession>
<keyword evidence="10 11" id="KW-0407">Ion channel</keyword>
<dbReference type="GO" id="GO:0005886">
    <property type="term" value="C:plasma membrane"/>
    <property type="evidence" value="ECO:0007669"/>
    <property type="project" value="TreeGrafter"/>
</dbReference>
<keyword evidence="5 12" id="KW-1133">Transmembrane helix</keyword>
<keyword evidence="14" id="KW-1185">Reference proteome</keyword>
<dbReference type="Pfam" id="PF00858">
    <property type="entry name" value="ASC"/>
    <property type="match status" value="1"/>
</dbReference>
<keyword evidence="7 11" id="KW-0406">Ion transport</keyword>
<evidence type="ECO:0000256" key="1">
    <source>
        <dbReference type="ARBA" id="ARBA00004141"/>
    </source>
</evidence>
<evidence type="ECO:0000256" key="8">
    <source>
        <dbReference type="ARBA" id="ARBA00023136"/>
    </source>
</evidence>
<dbReference type="GO" id="GO:0015280">
    <property type="term" value="F:ligand-gated sodium channel activity"/>
    <property type="evidence" value="ECO:0007669"/>
    <property type="project" value="TreeGrafter"/>
</dbReference>
<keyword evidence="6" id="KW-0915">Sodium</keyword>
<gene>
    <name evidence="13" type="ORF">MGAL_10B075606</name>
</gene>
<evidence type="ECO:0000256" key="11">
    <source>
        <dbReference type="RuleBase" id="RU000679"/>
    </source>
</evidence>
<evidence type="ECO:0000313" key="13">
    <source>
        <dbReference type="EMBL" id="VDH93835.1"/>
    </source>
</evidence>
<name>A0A8B6BPV1_MYTGA</name>
<keyword evidence="3 11" id="KW-0894">Sodium channel</keyword>
<evidence type="ECO:0000256" key="12">
    <source>
        <dbReference type="SAM" id="Phobius"/>
    </source>
</evidence>
<comment type="caution">
    <text evidence="13">The sequence shown here is derived from an EMBL/GenBank/DDBJ whole genome shotgun (WGS) entry which is preliminary data.</text>
</comment>
<evidence type="ECO:0000256" key="3">
    <source>
        <dbReference type="ARBA" id="ARBA00022461"/>
    </source>
</evidence>
<organism evidence="13 14">
    <name type="scientific">Mytilus galloprovincialis</name>
    <name type="common">Mediterranean mussel</name>
    <dbReference type="NCBI Taxonomy" id="29158"/>
    <lineage>
        <taxon>Eukaryota</taxon>
        <taxon>Metazoa</taxon>
        <taxon>Spiralia</taxon>
        <taxon>Lophotrochozoa</taxon>
        <taxon>Mollusca</taxon>
        <taxon>Bivalvia</taxon>
        <taxon>Autobranchia</taxon>
        <taxon>Pteriomorphia</taxon>
        <taxon>Mytilida</taxon>
        <taxon>Mytiloidea</taxon>
        <taxon>Mytilidae</taxon>
        <taxon>Mytilinae</taxon>
        <taxon>Mytilus</taxon>
    </lineage>
</organism>
<evidence type="ECO:0000256" key="2">
    <source>
        <dbReference type="ARBA" id="ARBA00022448"/>
    </source>
</evidence>
<keyword evidence="4 11" id="KW-0812">Transmembrane</keyword>
<comment type="subcellular location">
    <subcellularLocation>
        <location evidence="1">Membrane</location>
        <topology evidence="1">Multi-pass membrane protein</topology>
    </subcellularLocation>
</comment>
<evidence type="ECO:0000256" key="6">
    <source>
        <dbReference type="ARBA" id="ARBA00023053"/>
    </source>
</evidence>
<dbReference type="Gene3D" id="1.10.287.770">
    <property type="entry name" value="YojJ-like"/>
    <property type="match status" value="1"/>
</dbReference>
<dbReference type="Proteomes" id="UP000596742">
    <property type="component" value="Unassembled WGS sequence"/>
</dbReference>
<dbReference type="PRINTS" id="PR01078">
    <property type="entry name" value="AMINACHANNEL"/>
</dbReference>
<evidence type="ECO:0000256" key="4">
    <source>
        <dbReference type="ARBA" id="ARBA00022692"/>
    </source>
</evidence>
<evidence type="ECO:0000256" key="7">
    <source>
        <dbReference type="ARBA" id="ARBA00023065"/>
    </source>
</evidence>
<dbReference type="OrthoDB" id="6143588at2759"/>
<keyword evidence="2 11" id="KW-0813">Transport</keyword>
<evidence type="ECO:0000256" key="9">
    <source>
        <dbReference type="ARBA" id="ARBA00023201"/>
    </source>
</evidence>
<protein>
    <submittedName>
        <fullName evidence="13">Uncharacterized protein</fullName>
    </submittedName>
</protein>
<dbReference type="AlphaFoldDB" id="A0A8B6BPV1"/>
<dbReference type="InterPro" id="IPR001873">
    <property type="entry name" value="ENaC"/>
</dbReference>
<comment type="similarity">
    <text evidence="11">Belongs to the amiloride-sensitive sodium channel (TC 1.A.6) family.</text>
</comment>
<evidence type="ECO:0000256" key="5">
    <source>
        <dbReference type="ARBA" id="ARBA00022989"/>
    </source>
</evidence>
<reference evidence="13" key="1">
    <citation type="submission" date="2018-11" db="EMBL/GenBank/DDBJ databases">
        <authorList>
            <person name="Alioto T."/>
            <person name="Alioto T."/>
        </authorList>
    </citation>
    <scope>NUCLEOTIDE SEQUENCE</scope>
</reference>
<keyword evidence="8 12" id="KW-0472">Membrane</keyword>
<keyword evidence="9 11" id="KW-0739">Sodium transport</keyword>
<dbReference type="EMBL" id="UYJE01000510">
    <property type="protein sequence ID" value="VDH93835.1"/>
    <property type="molecule type" value="Genomic_DNA"/>
</dbReference>
<proteinExistence type="inferred from homology"/>
<evidence type="ECO:0000313" key="14">
    <source>
        <dbReference type="Proteomes" id="UP000596742"/>
    </source>
</evidence>
<evidence type="ECO:0000256" key="10">
    <source>
        <dbReference type="ARBA" id="ARBA00023303"/>
    </source>
</evidence>
<feature type="transmembrane region" description="Helical" evidence="12">
    <location>
        <begin position="212"/>
        <end position="234"/>
    </location>
</feature>
<dbReference type="PANTHER" id="PTHR11690:SF248">
    <property type="entry name" value="PICKPOCKET 17, ISOFORM A"/>
    <property type="match status" value="1"/>
</dbReference>
<dbReference type="PANTHER" id="PTHR11690">
    <property type="entry name" value="AMILORIDE-SENSITIVE SODIUM CHANNEL-RELATED"/>
    <property type="match status" value="1"/>
</dbReference>
<sequence length="283" mass="32315">MYLASYYTPKTANEESLEELGLSLERASTTKNAFTVVGGVFNLPGWNWLTRTLKQDFTNQTNYYKFGDILDDNGLEINETYQRIKELAANGSSVEELWLLFKPKLNQSVNNHMPHQTAKQKDSFPWLTPNIRKLIHRRDRLYKKKKKSADPLRKFDCIEGVRENVTGCKCQNPCRNSLMQIEIFFSSLYEEVTEEVPSFTFENFLSNIGGSLGLWIGMSLISIGELVELGFFLLKSMARQKKVIETQTTVNGEKATEPSKGSRNQFVYLGMDPIDEASTCTDK</sequence>